<evidence type="ECO:0000313" key="3">
    <source>
        <dbReference type="EMBL" id="TXD94786.1"/>
    </source>
</evidence>
<dbReference type="OrthoDB" id="369355at2"/>
<feature type="transmembrane region" description="Helical" evidence="1">
    <location>
        <begin position="65"/>
        <end position="90"/>
    </location>
</feature>
<accession>A0A5C6ZVG0</accession>
<dbReference type="EMBL" id="VORY01000003">
    <property type="protein sequence ID" value="TXD94786.1"/>
    <property type="molecule type" value="Genomic_DNA"/>
</dbReference>
<keyword evidence="4" id="KW-1185">Reference proteome</keyword>
<dbReference type="Pfam" id="PF02080">
    <property type="entry name" value="TrkA_C"/>
    <property type="match status" value="1"/>
</dbReference>
<dbReference type="InterPro" id="IPR036721">
    <property type="entry name" value="RCK_C_sf"/>
</dbReference>
<evidence type="ECO:0000259" key="2">
    <source>
        <dbReference type="PROSITE" id="PS51202"/>
    </source>
</evidence>
<dbReference type="Gene3D" id="3.30.70.1450">
    <property type="entry name" value="Regulator of K+ conductance, C-terminal domain"/>
    <property type="match status" value="1"/>
</dbReference>
<keyword evidence="1" id="KW-1133">Transmembrane helix</keyword>
<dbReference type="RefSeq" id="WP_146930273.1">
    <property type="nucleotide sequence ID" value="NZ_CBCSHZ010000003.1"/>
</dbReference>
<sequence>MIAAITLFLVVALSALITRIATIALTYTGLSSQSARFQARSAYTGAGFTTAESEKIMNHPVRRKIIFNLMLVGNAGIVTVMSSLILTFILPNTLSSKLYGLGIVIVGMGAIWWAIKSKWVDRGLSKLIDRMLKKYTDLEIQDYAAVLHLKDNYKISEKKIDENDWLANKTLIELDLRHEGITILGIDRIDTDYFGSPSGDFKLLPEDMITVYGKAEGISNVYARKKDYIAEMQHEKFVKKEIKRQEAQDPNNPMNN</sequence>
<keyword evidence="1" id="KW-0472">Membrane</keyword>
<feature type="transmembrane region" description="Helical" evidence="1">
    <location>
        <begin position="96"/>
        <end position="115"/>
    </location>
</feature>
<comment type="caution">
    <text evidence="3">The sequence shown here is derived from an EMBL/GenBank/DDBJ whole genome shotgun (WGS) entry which is preliminary data.</text>
</comment>
<dbReference type="GO" id="GO:0006813">
    <property type="term" value="P:potassium ion transport"/>
    <property type="evidence" value="ECO:0007669"/>
    <property type="project" value="InterPro"/>
</dbReference>
<dbReference type="AlphaFoldDB" id="A0A5C6ZVG0"/>
<evidence type="ECO:0000256" key="1">
    <source>
        <dbReference type="SAM" id="Phobius"/>
    </source>
</evidence>
<dbReference type="PROSITE" id="PS51202">
    <property type="entry name" value="RCK_C"/>
    <property type="match status" value="1"/>
</dbReference>
<dbReference type="Proteomes" id="UP000321367">
    <property type="component" value="Unassembled WGS sequence"/>
</dbReference>
<keyword evidence="1" id="KW-0812">Transmembrane</keyword>
<name>A0A5C6ZVG0_9FLAO</name>
<dbReference type="GO" id="GO:0008324">
    <property type="term" value="F:monoatomic cation transmembrane transporter activity"/>
    <property type="evidence" value="ECO:0007669"/>
    <property type="project" value="InterPro"/>
</dbReference>
<gene>
    <name evidence="3" type="ORF">ES724_04745</name>
</gene>
<organism evidence="3 4">
    <name type="scientific">Gillisia hiemivivida</name>
    <dbReference type="NCBI Taxonomy" id="291190"/>
    <lineage>
        <taxon>Bacteria</taxon>
        <taxon>Pseudomonadati</taxon>
        <taxon>Bacteroidota</taxon>
        <taxon>Flavobacteriia</taxon>
        <taxon>Flavobacteriales</taxon>
        <taxon>Flavobacteriaceae</taxon>
        <taxon>Gillisia</taxon>
    </lineage>
</organism>
<feature type="domain" description="RCK C-terminal" evidence="2">
    <location>
        <begin position="142"/>
        <end position="227"/>
    </location>
</feature>
<evidence type="ECO:0000313" key="4">
    <source>
        <dbReference type="Proteomes" id="UP000321367"/>
    </source>
</evidence>
<feature type="transmembrane region" description="Helical" evidence="1">
    <location>
        <begin position="6"/>
        <end position="30"/>
    </location>
</feature>
<reference evidence="3 4" key="1">
    <citation type="submission" date="2019-08" db="EMBL/GenBank/DDBJ databases">
        <title>Genome sequence of Gillisia hiemivivida IC154 (type strain).</title>
        <authorList>
            <person name="Bowman J.P."/>
        </authorList>
    </citation>
    <scope>NUCLEOTIDE SEQUENCE [LARGE SCALE GENOMIC DNA]</scope>
    <source>
        <strain evidence="3 4">IC154</strain>
    </source>
</reference>
<protein>
    <submittedName>
        <fullName evidence="3">Potassium transporter TrkA</fullName>
    </submittedName>
</protein>
<proteinExistence type="predicted"/>
<dbReference type="InterPro" id="IPR006037">
    <property type="entry name" value="RCK_C"/>
</dbReference>
<dbReference type="SUPFAM" id="SSF116726">
    <property type="entry name" value="TrkA C-terminal domain-like"/>
    <property type="match status" value="1"/>
</dbReference>